<reference evidence="3" key="1">
    <citation type="submission" date="2017-10" db="EMBL/GenBank/DDBJ databases">
        <title>Kefir isolates.</title>
        <authorList>
            <person name="Kim Y."/>
            <person name="Blasche S."/>
        </authorList>
    </citation>
    <scope>NUCLEOTIDE SEQUENCE [LARGE SCALE GENOMIC DNA]</scope>
    <source>
        <strain evidence="3">OG2-2</strain>
    </source>
</reference>
<dbReference type="Proteomes" id="UP000219947">
    <property type="component" value="Unassembled WGS sequence"/>
</dbReference>
<keyword evidence="2" id="KW-0472">Membrane</keyword>
<organism evidence="3 4">
    <name type="scientific">Rothia dentocariosa</name>
    <dbReference type="NCBI Taxonomy" id="2047"/>
    <lineage>
        <taxon>Bacteria</taxon>
        <taxon>Bacillati</taxon>
        <taxon>Actinomycetota</taxon>
        <taxon>Actinomycetes</taxon>
        <taxon>Micrococcales</taxon>
        <taxon>Micrococcaceae</taxon>
        <taxon>Rothia</taxon>
    </lineage>
</organism>
<dbReference type="EMBL" id="PDEV01000001">
    <property type="protein sequence ID" value="PEN17094.1"/>
    <property type="molecule type" value="Genomic_DNA"/>
</dbReference>
<feature type="compositionally biased region" description="Low complexity" evidence="1">
    <location>
        <begin position="267"/>
        <end position="284"/>
    </location>
</feature>
<keyword evidence="2" id="KW-1133">Transmembrane helix</keyword>
<gene>
    <name evidence="3" type="ORF">CRM92_03490</name>
</gene>
<protein>
    <submittedName>
        <fullName evidence="3">Uncharacterized protein</fullName>
    </submittedName>
</protein>
<comment type="caution">
    <text evidence="3">The sequence shown here is derived from an EMBL/GenBank/DDBJ whole genome shotgun (WGS) entry which is preliminary data.</text>
</comment>
<feature type="region of interest" description="Disordered" evidence="1">
    <location>
        <begin position="227"/>
        <end position="284"/>
    </location>
</feature>
<name>A0A2A8D886_9MICC</name>
<keyword evidence="2" id="KW-0812">Transmembrane</keyword>
<feature type="compositionally biased region" description="Polar residues" evidence="1">
    <location>
        <begin position="248"/>
        <end position="261"/>
    </location>
</feature>
<accession>A0A2A8D886</accession>
<feature type="transmembrane region" description="Helical" evidence="2">
    <location>
        <begin position="39"/>
        <end position="59"/>
    </location>
</feature>
<proteinExistence type="predicted"/>
<keyword evidence="4" id="KW-1185">Reference proteome</keyword>
<dbReference type="AlphaFoldDB" id="A0A2A8D886"/>
<evidence type="ECO:0000256" key="1">
    <source>
        <dbReference type="SAM" id="MobiDB-lite"/>
    </source>
</evidence>
<sequence length="284" mass="32513">MVFAWIAVAVLCSIHLIFSLVQSWVESKKHPYRVRRFHGANYILYVLVIGYLYFAPLIFSGKYDGSHTIKITIFAYGGPILILGLFFLVAQHDMSYIDITSEGFLTQTVFGKEKFTPFAAIDGYIYSPKRKRQTLDGQHWKITQDLSDDLYLIDPWGNTVFSCIPAKPQERIFGALLYARARSGRWPDLENPEDELVIMKLADSKYEVTDFLMEYPQVNGFITPEQTAVPQQPMPPQYPQNTYPQEGYLNSGQQPSNQQMSPYGYLQQPHNYQQNQNPPQGSAS</sequence>
<feature type="transmembrane region" description="Helical" evidence="2">
    <location>
        <begin position="71"/>
        <end position="90"/>
    </location>
</feature>
<evidence type="ECO:0000256" key="2">
    <source>
        <dbReference type="SAM" id="Phobius"/>
    </source>
</evidence>
<evidence type="ECO:0000313" key="4">
    <source>
        <dbReference type="Proteomes" id="UP000219947"/>
    </source>
</evidence>
<evidence type="ECO:0000313" key="3">
    <source>
        <dbReference type="EMBL" id="PEN17094.1"/>
    </source>
</evidence>